<organism evidence="2 3">
    <name type="scientific">Flaviaesturariibacter aridisoli</name>
    <dbReference type="NCBI Taxonomy" id="2545761"/>
    <lineage>
        <taxon>Bacteria</taxon>
        <taxon>Pseudomonadati</taxon>
        <taxon>Bacteroidota</taxon>
        <taxon>Chitinophagia</taxon>
        <taxon>Chitinophagales</taxon>
        <taxon>Chitinophagaceae</taxon>
        <taxon>Flaviaestuariibacter</taxon>
    </lineage>
</organism>
<dbReference type="CDD" id="cd00063">
    <property type="entry name" value="FN3"/>
    <property type="match status" value="1"/>
</dbReference>
<dbReference type="InterPro" id="IPR036116">
    <property type="entry name" value="FN3_sf"/>
</dbReference>
<evidence type="ECO:0000313" key="2">
    <source>
        <dbReference type="EMBL" id="TCZ73010.1"/>
    </source>
</evidence>
<feature type="non-terminal residue" evidence="2">
    <location>
        <position position="1"/>
    </location>
</feature>
<dbReference type="EMBL" id="SKFH01000009">
    <property type="protein sequence ID" value="TCZ73010.1"/>
    <property type="molecule type" value="Genomic_DNA"/>
</dbReference>
<dbReference type="InterPro" id="IPR026444">
    <property type="entry name" value="Secre_tail"/>
</dbReference>
<reference evidence="2 3" key="1">
    <citation type="submission" date="2019-03" db="EMBL/GenBank/DDBJ databases">
        <authorList>
            <person name="Kim M.K.M."/>
        </authorList>
    </citation>
    <scope>NUCLEOTIDE SEQUENCE [LARGE SCALE GENOMIC DNA]</scope>
    <source>
        <strain evidence="2 3">17J68-15</strain>
    </source>
</reference>
<evidence type="ECO:0000313" key="3">
    <source>
        <dbReference type="Proteomes" id="UP000295164"/>
    </source>
</evidence>
<evidence type="ECO:0000259" key="1">
    <source>
        <dbReference type="PROSITE" id="PS50853"/>
    </source>
</evidence>
<keyword evidence="3" id="KW-1185">Reference proteome</keyword>
<sequence length="711" mass="71126">AGPSALGGTNPQSVSTSGWDNGVDTKYWMIGVNTTGATNLKLSSLQGGSNTGPRDWKVQYRVGSTGTWNDVTGGTIAVTTPPVAANPATFFGVTDLALPAAAENQPLVQIRWVVASTVSVNNSTVASGGTSRMTAIYVKAAGGASTPVYVTGYQNLPVGNVTSYNVTGLAPNTTYYYVVRATNASGTSVNSNEITVTTAIGPSLTATTLTAFGNICQNVTSAANSFTITGSNLAAGNVTVGPLAGFAFSTTSGGTYSSSLTIPTTGGALSQTVFVQFTPTALQAYNGNIPVSGGGATAINVAASGTGANNAPTVTAGAATSVTNISATVPATISNNGCTAVTTYGVEYSTTSGFANGSGTQVPATNLAGGAFSVNLGGLTANTTYYYHSFATNGGGTAYSTQGSFTTAAGPVISLTASALAAFDTTCVGTVSAPKSFTITGTNLTAGNITVAATSGYQFATTATGPYSPALALAQPGGSYSQTVFVQFAPAAVQAYNNGIQVSGGGFGSTIIVNATGAGKVQGPTVVTLDSTNISHGSVSLRGAVLANGCSALTEEGIEWSTIAGFAPGTGTQVAAPGIPTGASYLVNLGNLVPGSTIYYRAYARNAGAIGFGTLKSVTLPGLVAGLRIWPVPVVAGQSFQLTLTGVNNGYHGIVLYNSVGAQVYRRNLFLQANYINERISLPASLAAGTYVLRVVNNDGTVASQTIVIRH</sequence>
<dbReference type="SMART" id="SM00060">
    <property type="entry name" value="FN3"/>
    <property type="match status" value="3"/>
</dbReference>
<dbReference type="NCBIfam" id="TIGR04183">
    <property type="entry name" value="Por_Secre_tail"/>
    <property type="match status" value="1"/>
</dbReference>
<dbReference type="InterPro" id="IPR013783">
    <property type="entry name" value="Ig-like_fold"/>
</dbReference>
<dbReference type="Proteomes" id="UP000295164">
    <property type="component" value="Unassembled WGS sequence"/>
</dbReference>
<dbReference type="Gene3D" id="2.60.40.10">
    <property type="entry name" value="Immunoglobulins"/>
    <property type="match status" value="2"/>
</dbReference>
<feature type="domain" description="Fibronectin type-III" evidence="1">
    <location>
        <begin position="103"/>
        <end position="201"/>
    </location>
</feature>
<proteinExistence type="predicted"/>
<name>A0A4R4E303_9BACT</name>
<gene>
    <name evidence="2" type="ORF">E0486_08065</name>
</gene>
<dbReference type="RefSeq" id="WP_131851645.1">
    <property type="nucleotide sequence ID" value="NZ_SKFH01000009.1"/>
</dbReference>
<feature type="domain" description="Fibronectin type-III" evidence="1">
    <location>
        <begin position="311"/>
        <end position="410"/>
    </location>
</feature>
<dbReference type="SUPFAM" id="SSF49265">
    <property type="entry name" value="Fibronectin type III"/>
    <property type="match status" value="1"/>
</dbReference>
<dbReference type="OrthoDB" id="5500612at2"/>
<dbReference type="PROSITE" id="PS50853">
    <property type="entry name" value="FN3"/>
    <property type="match status" value="2"/>
</dbReference>
<comment type="caution">
    <text evidence="2">The sequence shown here is derived from an EMBL/GenBank/DDBJ whole genome shotgun (WGS) entry which is preliminary data.</text>
</comment>
<protein>
    <submittedName>
        <fullName evidence="2">Fibronectin type III domain-containing protein</fullName>
    </submittedName>
</protein>
<dbReference type="InterPro" id="IPR003961">
    <property type="entry name" value="FN3_dom"/>
</dbReference>
<accession>A0A4R4E303</accession>
<dbReference type="AlphaFoldDB" id="A0A4R4E303"/>